<evidence type="ECO:0000313" key="2">
    <source>
        <dbReference type="EMBL" id="MDI1487046.1"/>
    </source>
</evidence>
<evidence type="ECO:0008006" key="4">
    <source>
        <dbReference type="Google" id="ProtNLM"/>
    </source>
</evidence>
<feature type="transmembrane region" description="Helical" evidence="1">
    <location>
        <begin position="241"/>
        <end position="263"/>
    </location>
</feature>
<keyword evidence="3" id="KW-1185">Reference proteome</keyword>
<dbReference type="Proteomes" id="UP001161017">
    <property type="component" value="Unassembled WGS sequence"/>
</dbReference>
<dbReference type="GO" id="GO:0005811">
    <property type="term" value="C:lipid droplet"/>
    <property type="evidence" value="ECO:0007669"/>
    <property type="project" value="TreeGrafter"/>
</dbReference>
<dbReference type="GO" id="GO:0005619">
    <property type="term" value="C:ascospore wall"/>
    <property type="evidence" value="ECO:0007669"/>
    <property type="project" value="TreeGrafter"/>
</dbReference>
<dbReference type="PANTHER" id="PTHR34292:SF2">
    <property type="entry name" value="OUTER SPORE WALL PROTEIN LDS1"/>
    <property type="match status" value="1"/>
</dbReference>
<sequence length="298" mass="32856">MAEKVKEVALEESNRLKALTGDAAKSGAYLYPIRGIFYFATHRPLWKPLLSKLTPTMTLGLGVTAGMFALTYLPQMAVMAFTSGPLAPISAALLVLSESSTLFTAISKTFLIEDALVDTFDGTLLSQPGTTNLVADGRQIRSGGDYMGKLGKVIKKPFQRLGPKAIIRYFMYLPLNFIPVVGTVMFVVLQGKRMGPTAHARYFQLKEWDKQKREQHVEKFRGPYTRSVTFYSRTRVQESNIYSFGIAAALLELVPIAGIFFAFTNTVGAALWAADLEKGNVNNKGTAPQLREQVKNAE</sequence>
<evidence type="ECO:0000313" key="3">
    <source>
        <dbReference type="Proteomes" id="UP001161017"/>
    </source>
</evidence>
<organism evidence="2 3">
    <name type="scientific">Ramalina farinacea</name>
    <dbReference type="NCBI Taxonomy" id="258253"/>
    <lineage>
        <taxon>Eukaryota</taxon>
        <taxon>Fungi</taxon>
        <taxon>Dikarya</taxon>
        <taxon>Ascomycota</taxon>
        <taxon>Pezizomycotina</taxon>
        <taxon>Lecanoromycetes</taxon>
        <taxon>OSLEUM clade</taxon>
        <taxon>Lecanoromycetidae</taxon>
        <taxon>Lecanorales</taxon>
        <taxon>Lecanorineae</taxon>
        <taxon>Ramalinaceae</taxon>
        <taxon>Ramalina</taxon>
    </lineage>
</organism>
<dbReference type="EMBL" id="JAPUFD010000004">
    <property type="protein sequence ID" value="MDI1487046.1"/>
    <property type="molecule type" value="Genomic_DNA"/>
</dbReference>
<comment type="caution">
    <text evidence="2">The sequence shown here is derived from an EMBL/GenBank/DDBJ whole genome shotgun (WGS) entry which is preliminary data.</text>
</comment>
<proteinExistence type="predicted"/>
<feature type="transmembrane region" description="Helical" evidence="1">
    <location>
        <begin position="53"/>
        <end position="73"/>
    </location>
</feature>
<keyword evidence="1" id="KW-1133">Transmembrane helix</keyword>
<protein>
    <recommendedName>
        <fullName evidence="4">Outer spore wall protein RRT8</fullName>
    </recommendedName>
</protein>
<name>A0AA43QLA3_9LECA</name>
<dbReference type="InterPro" id="IPR052786">
    <property type="entry name" value="Spore_wall_assembly"/>
</dbReference>
<gene>
    <name evidence="2" type="ORF">OHK93_006309</name>
</gene>
<accession>A0AA43QLA3</accession>
<feature type="transmembrane region" description="Helical" evidence="1">
    <location>
        <begin position="169"/>
        <end position="189"/>
    </location>
</feature>
<keyword evidence="1" id="KW-0472">Membrane</keyword>
<dbReference type="AlphaFoldDB" id="A0AA43QLA3"/>
<dbReference type="PANTHER" id="PTHR34292">
    <property type="entry name" value="OUTER SPORE WALL PROTEIN LDS1"/>
    <property type="match status" value="1"/>
</dbReference>
<evidence type="ECO:0000256" key="1">
    <source>
        <dbReference type="SAM" id="Phobius"/>
    </source>
</evidence>
<reference evidence="2" key="1">
    <citation type="journal article" date="2023" name="Genome Biol. Evol.">
        <title>First Whole Genome Sequence and Flow Cytometry Genome Size Data for the Lichen-Forming Fungus Ramalina farinacea (Ascomycota).</title>
        <authorList>
            <person name="Llewellyn T."/>
            <person name="Mian S."/>
            <person name="Hill R."/>
            <person name="Leitch I.J."/>
            <person name="Gaya E."/>
        </authorList>
    </citation>
    <scope>NUCLEOTIDE SEQUENCE</scope>
    <source>
        <strain evidence="2">LIQ254RAFAR</strain>
    </source>
</reference>
<dbReference type="GO" id="GO:0005628">
    <property type="term" value="C:prospore membrane"/>
    <property type="evidence" value="ECO:0007669"/>
    <property type="project" value="TreeGrafter"/>
</dbReference>
<keyword evidence="1" id="KW-0812">Transmembrane</keyword>